<dbReference type="AlphaFoldDB" id="A0A1N5UG48"/>
<protein>
    <recommendedName>
        <fullName evidence="3">EthD domain-containing protein</fullName>
    </recommendedName>
</protein>
<dbReference type="OrthoDB" id="3481501at2"/>
<dbReference type="InterPro" id="IPR011008">
    <property type="entry name" value="Dimeric_a/b-barrel"/>
</dbReference>
<evidence type="ECO:0000313" key="2">
    <source>
        <dbReference type="Proteomes" id="UP000185124"/>
    </source>
</evidence>
<evidence type="ECO:0008006" key="3">
    <source>
        <dbReference type="Google" id="ProtNLM"/>
    </source>
</evidence>
<proteinExistence type="predicted"/>
<name>A0A1N5UG48_9ACTN</name>
<keyword evidence="2" id="KW-1185">Reference proteome</keyword>
<evidence type="ECO:0000313" key="1">
    <source>
        <dbReference type="EMBL" id="SIM59185.1"/>
    </source>
</evidence>
<dbReference type="Proteomes" id="UP000185124">
    <property type="component" value="Unassembled WGS sequence"/>
</dbReference>
<dbReference type="EMBL" id="FSQT01000001">
    <property type="protein sequence ID" value="SIM59185.1"/>
    <property type="molecule type" value="Genomic_DNA"/>
</dbReference>
<gene>
    <name evidence="1" type="ORF">SAMN04489832_0853</name>
</gene>
<reference evidence="2" key="1">
    <citation type="submission" date="2016-12" db="EMBL/GenBank/DDBJ databases">
        <authorList>
            <person name="Varghese N."/>
            <person name="Submissions S."/>
        </authorList>
    </citation>
    <scope>NUCLEOTIDE SEQUENCE [LARGE SCALE GENOMIC DNA]</scope>
    <source>
        <strain evidence="2">DSM 45599</strain>
    </source>
</reference>
<dbReference type="SUPFAM" id="SSF54909">
    <property type="entry name" value="Dimeric alpha+beta barrel"/>
    <property type="match status" value="1"/>
</dbReference>
<dbReference type="RefSeq" id="WP_074308881.1">
    <property type="nucleotide sequence ID" value="NZ_FSQT01000001.1"/>
</dbReference>
<organism evidence="1 2">
    <name type="scientific">Micromonospora cremea</name>
    <dbReference type="NCBI Taxonomy" id="709881"/>
    <lineage>
        <taxon>Bacteria</taxon>
        <taxon>Bacillati</taxon>
        <taxon>Actinomycetota</taxon>
        <taxon>Actinomycetes</taxon>
        <taxon>Micromonosporales</taxon>
        <taxon>Micromonosporaceae</taxon>
        <taxon>Micromonospora</taxon>
    </lineage>
</organism>
<sequence>MSAAVLLAVLRPKADDVDDFFTWYEAEHVTGRLAMPGFLDAHRYVSEDDHDMGLVIYDLASLDVLSTEAYRALQARTAATTQTRMGGLDQFVRVTGEVIQEHGDVAAAVPLLFVVAFSAPRSDLDDLDAWYREEHAPMLLKAAAWRGVSLVDVTGSNTPWTRVAIHRLADASALESPERRAAGEAPRRQQLAARPWFNAGTRYRVRAVDRLDSASRRR</sequence>
<accession>A0A1N5UG48</accession>
<dbReference type="STRING" id="709881.SAMN04489832_0853"/>